<evidence type="ECO:0000313" key="3">
    <source>
        <dbReference type="Proteomes" id="UP000289372"/>
    </source>
</evidence>
<dbReference type="EMBL" id="PUUL01000087">
    <property type="protein sequence ID" value="RXD52362.1"/>
    <property type="molecule type" value="Genomic_DNA"/>
</dbReference>
<evidence type="ECO:0000259" key="1">
    <source>
        <dbReference type="Pfam" id="PF20620"/>
    </source>
</evidence>
<proteinExistence type="predicted"/>
<sequence length="103" mass="11727">RRRPGRDVRTGGFMAFTLRNTAQARILRLRYWGDETRRRFRLLADGELIANERLDGNRGLEFVDVDYALPATIAGRDTLQIRIEPEKGYSAGPAFGCWVLESA</sequence>
<accession>A0AAQ0YN32</accession>
<feature type="non-terminal residue" evidence="2">
    <location>
        <position position="1"/>
    </location>
</feature>
<dbReference type="Pfam" id="PF20620">
    <property type="entry name" value="DUF6805"/>
    <property type="match status" value="1"/>
</dbReference>
<name>A0AAQ0YN32_XANPE</name>
<gene>
    <name evidence="2" type="ORF">DB769_15145</name>
</gene>
<dbReference type="RefSeq" id="WP_325051590.1">
    <property type="nucleotide sequence ID" value="NZ_PUUL01000087.1"/>
</dbReference>
<dbReference type="InterPro" id="IPR046544">
    <property type="entry name" value="GH146_SB_dom"/>
</dbReference>
<dbReference type="Proteomes" id="UP000289372">
    <property type="component" value="Unassembled WGS sequence"/>
</dbReference>
<feature type="domain" description="Glycoside hydrolase GH146 substrate-binding" evidence="1">
    <location>
        <begin position="10"/>
        <end position="92"/>
    </location>
</feature>
<evidence type="ECO:0000313" key="2">
    <source>
        <dbReference type="EMBL" id="RXD52362.1"/>
    </source>
</evidence>
<comment type="caution">
    <text evidence="2">The sequence shown here is derived from an EMBL/GenBank/DDBJ whole genome shotgun (WGS) entry which is preliminary data.</text>
</comment>
<reference evidence="2 3" key="1">
    <citation type="submission" date="2018-02" db="EMBL/GenBank/DDBJ databases">
        <title>Characterization of Xanthomonas diversity in transplant houses and field plants.</title>
        <authorList>
            <person name="Abrahamian P."/>
            <person name="Timilsina S."/>
            <person name="Minsavage G.V."/>
            <person name="Goss E.M."/>
            <person name="Jones J.B."/>
            <person name="Vallad G.E."/>
        </authorList>
    </citation>
    <scope>NUCLEOTIDE SEQUENCE [LARGE SCALE GENOMIC DNA]</scope>
    <source>
        <strain evidence="2 3">GEV2132</strain>
    </source>
</reference>
<dbReference type="AlphaFoldDB" id="A0AAQ0YN32"/>
<protein>
    <recommendedName>
        <fullName evidence="1">Glycoside hydrolase GH146 substrate-binding domain-containing protein</fullName>
    </recommendedName>
</protein>
<organism evidence="2 3">
    <name type="scientific">Xanthomonas perforans</name>
    <dbReference type="NCBI Taxonomy" id="442694"/>
    <lineage>
        <taxon>Bacteria</taxon>
        <taxon>Pseudomonadati</taxon>
        <taxon>Pseudomonadota</taxon>
        <taxon>Gammaproteobacteria</taxon>
        <taxon>Lysobacterales</taxon>
        <taxon>Lysobacteraceae</taxon>
        <taxon>Xanthomonas</taxon>
    </lineage>
</organism>